<proteinExistence type="predicted"/>
<protein>
    <recommendedName>
        <fullName evidence="3">Acetoacetate decarboxylase</fullName>
    </recommendedName>
</protein>
<dbReference type="SUPFAM" id="SSF160104">
    <property type="entry name" value="Acetoacetate decarboxylase-like"/>
    <property type="match status" value="1"/>
</dbReference>
<dbReference type="KEGG" id="osg:BST96_08300"/>
<dbReference type="STRING" id="716816.BST96_08300"/>
<dbReference type="AlphaFoldDB" id="A0A1X9NCH1"/>
<evidence type="ECO:0000313" key="1">
    <source>
        <dbReference type="EMBL" id="ARN74122.1"/>
    </source>
</evidence>
<dbReference type="Gene3D" id="2.40.400.10">
    <property type="entry name" value="Acetoacetate decarboxylase-like"/>
    <property type="match status" value="1"/>
</dbReference>
<dbReference type="Pfam" id="PF06314">
    <property type="entry name" value="ADC"/>
    <property type="match status" value="1"/>
</dbReference>
<evidence type="ECO:0008006" key="3">
    <source>
        <dbReference type="Google" id="ProtNLM"/>
    </source>
</evidence>
<dbReference type="GO" id="GO:0016829">
    <property type="term" value="F:lyase activity"/>
    <property type="evidence" value="ECO:0007669"/>
    <property type="project" value="InterPro"/>
</dbReference>
<evidence type="ECO:0000313" key="2">
    <source>
        <dbReference type="Proteomes" id="UP000193450"/>
    </source>
</evidence>
<dbReference type="InterPro" id="IPR010451">
    <property type="entry name" value="Acetoacetate_decarboxylase"/>
</dbReference>
<keyword evidence="2" id="KW-1185">Reference proteome</keyword>
<dbReference type="Proteomes" id="UP000193450">
    <property type="component" value="Chromosome"/>
</dbReference>
<dbReference type="InterPro" id="IPR023375">
    <property type="entry name" value="ADC_dom_sf"/>
</dbReference>
<sequence>MFTMTIRTSPEVLRALVPEPMVPNPENTLVVYIGMLNIAEPIVQPYGEAGIMIPVTLGERVGTFMPVLYLDEIELLISGREVWGFPKFGGEIIFKRDEKGVAASVRDGDVNIISASMSFEQQGEPIPVYQREHFLLKSIPSVTGDGFDIRQINTCLVRNDHRKEIWEGQADLSLASTVQNPLADIPVEEVISSVYTVGDIILDQGEMIFDYLA</sequence>
<accession>A0A1X9NCH1</accession>
<gene>
    <name evidence="1" type="ORF">BST96_08300</name>
</gene>
<reference evidence="1 2" key="1">
    <citation type="submission" date="2016-11" db="EMBL/GenBank/DDBJ databases">
        <title>Trade-off between light-utilization and light-protection in marine flavobacteria.</title>
        <authorList>
            <person name="Kumagai Y."/>
        </authorList>
    </citation>
    <scope>NUCLEOTIDE SEQUENCE [LARGE SCALE GENOMIC DNA]</scope>
    <source>
        <strain evidence="1 2">NBRC 107125</strain>
    </source>
</reference>
<name>A0A1X9NCH1_9GAMM</name>
<organism evidence="1 2">
    <name type="scientific">Oceanicoccus sagamiensis</name>
    <dbReference type="NCBI Taxonomy" id="716816"/>
    <lineage>
        <taxon>Bacteria</taxon>
        <taxon>Pseudomonadati</taxon>
        <taxon>Pseudomonadota</taxon>
        <taxon>Gammaproteobacteria</taxon>
        <taxon>Cellvibrionales</taxon>
        <taxon>Spongiibacteraceae</taxon>
        <taxon>Oceanicoccus</taxon>
    </lineage>
</organism>
<dbReference type="EMBL" id="CP019343">
    <property type="protein sequence ID" value="ARN74122.1"/>
    <property type="molecule type" value="Genomic_DNA"/>
</dbReference>